<evidence type="ECO:0000259" key="4">
    <source>
        <dbReference type="PROSITE" id="PS50250"/>
    </source>
</evidence>
<dbReference type="InterPro" id="IPR040134">
    <property type="entry name" value="PSMD12/CSN4"/>
</dbReference>
<dbReference type="AlphaFoldDB" id="A0A0B0MB04"/>
<dbReference type="InterPro" id="IPR000717">
    <property type="entry name" value="PCI_dom"/>
</dbReference>
<dbReference type="Proteomes" id="UP000032142">
    <property type="component" value="Unassembled WGS sequence"/>
</dbReference>
<comment type="subunit">
    <text evidence="3">Component of the 19S regulatory particle (RP/PA700) lid subcomplex of the 26S proteasome. The 26S proteasome is composed of a core protease (CP), known as the 20S proteasome, capped at one or both ends by the 19S regulatory particle (RP/PA700). The RP/PA700 complex is composed of at least 17 different subunits in two subcomplexes, the base and the lid, which form the portions proximal and distal to the 20S proteolytic core, respectively.</text>
</comment>
<dbReference type="InterPro" id="IPR036390">
    <property type="entry name" value="WH_DNA-bd_sf"/>
</dbReference>
<dbReference type="Gene3D" id="1.10.10.10">
    <property type="entry name" value="Winged helix-like DNA-binding domain superfamily/Winged helix DNA-binding domain"/>
    <property type="match status" value="1"/>
</dbReference>
<feature type="domain" description="PCI" evidence="4">
    <location>
        <begin position="233"/>
        <end position="404"/>
    </location>
</feature>
<dbReference type="GO" id="GO:0005737">
    <property type="term" value="C:cytoplasm"/>
    <property type="evidence" value="ECO:0007669"/>
    <property type="project" value="TreeGrafter"/>
</dbReference>
<reference evidence="6" key="1">
    <citation type="submission" date="2014-09" db="EMBL/GenBank/DDBJ databases">
        <authorList>
            <person name="Mudge J."/>
            <person name="Ramaraj T."/>
            <person name="Lindquist I.E."/>
            <person name="Bharti A.K."/>
            <person name="Sundararajan A."/>
            <person name="Cameron C.T."/>
            <person name="Woodward J.E."/>
            <person name="May G.D."/>
            <person name="Brubaker C."/>
            <person name="Broadhvest J."/>
            <person name="Wilkins T.A."/>
        </authorList>
    </citation>
    <scope>NUCLEOTIDE SEQUENCE</scope>
    <source>
        <strain evidence="6">cv. AKA8401</strain>
    </source>
</reference>
<evidence type="ECO:0000256" key="1">
    <source>
        <dbReference type="ARBA" id="ARBA00006397"/>
    </source>
</evidence>
<dbReference type="Pfam" id="PF18098">
    <property type="entry name" value="RPN5_C"/>
    <property type="match status" value="1"/>
</dbReference>
<dbReference type="PANTHER" id="PTHR10855">
    <property type="entry name" value="26S PROTEASOME NON-ATPASE REGULATORY SUBUNIT 12/COP9 SIGNALOSOME COMPLEX SUBUNIT 4"/>
    <property type="match status" value="1"/>
</dbReference>
<evidence type="ECO:0000256" key="3">
    <source>
        <dbReference type="ARBA" id="ARBA00064920"/>
    </source>
</evidence>
<dbReference type="SUPFAM" id="SSF46785">
    <property type="entry name" value="Winged helix' DNA-binding domain"/>
    <property type="match status" value="1"/>
</dbReference>
<protein>
    <submittedName>
        <fullName evidence="5">26S proteasome non-ATPase regulatory subunit 12</fullName>
    </submittedName>
</protein>
<keyword evidence="6" id="KW-1185">Reference proteome</keyword>
<sequence length="456" mass="52588">MEGKNANLEAAIDQLLNVEKQMRFAGDVVGTKKAVSDILQLCFEAKDWKSLNEQIVNLSKKRGQLKQAVTAMVQQAMQYIDEAPDLETRIELIKTLNTVSAGKIYVEIERARLIRRLAKIKEEQGLISEAADLMQEVAVETFGAMAKTEKIAFILEQVRLCLDRQDYVRAQILSRKISPRVFEVDTSKEKKKPKEGDNVVEEPPADIPSLLELKRIYYELMIRYYFHNNDYLEICRCYKAIYEIPSIREDPSQWIPVLRKICWYLILAPHDPMQSSLLNSTLEDKNLSEIPKFKLLLKQLVTMEVIQWTSLWNLYKDEFENEKNMLGGSLGDKAAEDLRMRIIEHNILVVSKYYSRITLKRLAELLCLTIQEAEKHLSEMVVSKALVAKIDRPMGIVCFQVAKDSNEILNSWASNLEKLLDLVEKSCHQIHKETMVHKAALKVVAKLKCAFWRQVV</sequence>
<comment type="similarity">
    <text evidence="1">Belongs to the proteasome subunit p55 family.</text>
</comment>
<dbReference type="EMBL" id="JRRC01021761">
    <property type="protein sequence ID" value="KHF97924.1"/>
    <property type="molecule type" value="Genomic_DNA"/>
</dbReference>
<comment type="caution">
    <text evidence="5">The sequence shown here is derived from an EMBL/GenBank/DDBJ whole genome shotgun (WGS) entry which is preliminary data.</text>
</comment>
<evidence type="ECO:0000256" key="2">
    <source>
        <dbReference type="ARBA" id="ARBA00022942"/>
    </source>
</evidence>
<keyword evidence="2 5" id="KW-0647">Proteasome</keyword>
<dbReference type="PANTHER" id="PTHR10855:SF1">
    <property type="entry name" value="26S PROTEASOME NON-ATPASE REGULATORY SUBUNIT 12"/>
    <property type="match status" value="1"/>
</dbReference>
<dbReference type="InterPro" id="IPR036388">
    <property type="entry name" value="WH-like_DNA-bd_sf"/>
</dbReference>
<gene>
    <name evidence="5" type="ORF">F383_14176</name>
</gene>
<dbReference type="GO" id="GO:0008541">
    <property type="term" value="C:proteasome regulatory particle, lid subcomplex"/>
    <property type="evidence" value="ECO:0007669"/>
    <property type="project" value="TreeGrafter"/>
</dbReference>
<dbReference type="Pfam" id="PF22241">
    <property type="entry name" value="PSMD12-CSN4_N"/>
    <property type="match status" value="2"/>
</dbReference>
<name>A0A0B0MB04_GOSAR</name>
<dbReference type="GO" id="GO:0005634">
    <property type="term" value="C:nucleus"/>
    <property type="evidence" value="ECO:0007669"/>
    <property type="project" value="UniProtKB-ARBA"/>
</dbReference>
<dbReference type="SMART" id="SM00088">
    <property type="entry name" value="PINT"/>
    <property type="match status" value="1"/>
</dbReference>
<evidence type="ECO:0000313" key="6">
    <source>
        <dbReference type="Proteomes" id="UP000032142"/>
    </source>
</evidence>
<dbReference type="FunFam" id="1.10.10.10:FF:000070">
    <property type="entry name" value="26S proteasome non-ATPase regulatory subunit 12"/>
    <property type="match status" value="1"/>
</dbReference>
<dbReference type="Pfam" id="PF01399">
    <property type="entry name" value="PCI"/>
    <property type="match status" value="1"/>
</dbReference>
<evidence type="ECO:0000313" key="5">
    <source>
        <dbReference type="EMBL" id="KHF97924.1"/>
    </source>
</evidence>
<organism evidence="5 6">
    <name type="scientific">Gossypium arboreum</name>
    <name type="common">Tree cotton</name>
    <name type="synonym">Gossypium nanking</name>
    <dbReference type="NCBI Taxonomy" id="29729"/>
    <lineage>
        <taxon>Eukaryota</taxon>
        <taxon>Viridiplantae</taxon>
        <taxon>Streptophyta</taxon>
        <taxon>Embryophyta</taxon>
        <taxon>Tracheophyta</taxon>
        <taxon>Spermatophyta</taxon>
        <taxon>Magnoliopsida</taxon>
        <taxon>eudicotyledons</taxon>
        <taxon>Gunneridae</taxon>
        <taxon>Pentapetalae</taxon>
        <taxon>rosids</taxon>
        <taxon>malvids</taxon>
        <taxon>Malvales</taxon>
        <taxon>Malvaceae</taxon>
        <taxon>Malvoideae</taxon>
        <taxon>Gossypium</taxon>
    </lineage>
</organism>
<dbReference type="PROSITE" id="PS50250">
    <property type="entry name" value="PCI"/>
    <property type="match status" value="1"/>
</dbReference>
<accession>A0A0B0MB04</accession>
<dbReference type="InterPro" id="IPR040896">
    <property type="entry name" value="RPN5_C"/>
</dbReference>
<proteinExistence type="inferred from homology"/>
<dbReference type="InterPro" id="IPR054559">
    <property type="entry name" value="PSMD12-CSN4-like_N"/>
</dbReference>